<keyword evidence="3" id="KW-1185">Reference proteome</keyword>
<evidence type="ECO:0000256" key="1">
    <source>
        <dbReference type="SAM" id="SignalP"/>
    </source>
</evidence>
<name>A0A1I5VTE7_9BACT</name>
<keyword evidence="1" id="KW-0732">Signal</keyword>
<dbReference type="STRING" id="1465490.SAMN05444277_105177"/>
<dbReference type="AlphaFoldDB" id="A0A1I5VTE7"/>
<dbReference type="Proteomes" id="UP000199031">
    <property type="component" value="Unassembled WGS sequence"/>
</dbReference>
<proteinExistence type="predicted"/>
<organism evidence="2 3">
    <name type="scientific">Parafilimonas terrae</name>
    <dbReference type="NCBI Taxonomy" id="1465490"/>
    <lineage>
        <taxon>Bacteria</taxon>
        <taxon>Pseudomonadati</taxon>
        <taxon>Bacteroidota</taxon>
        <taxon>Chitinophagia</taxon>
        <taxon>Chitinophagales</taxon>
        <taxon>Chitinophagaceae</taxon>
        <taxon>Parafilimonas</taxon>
    </lineage>
</organism>
<reference evidence="2 3" key="1">
    <citation type="submission" date="2016-10" db="EMBL/GenBank/DDBJ databases">
        <authorList>
            <person name="de Groot N.N."/>
        </authorList>
    </citation>
    <scope>NUCLEOTIDE SEQUENCE [LARGE SCALE GENOMIC DNA]</scope>
    <source>
        <strain evidence="2 3">DSM 28286</strain>
    </source>
</reference>
<evidence type="ECO:0000313" key="2">
    <source>
        <dbReference type="EMBL" id="SFQ10740.1"/>
    </source>
</evidence>
<gene>
    <name evidence="2" type="ORF">SAMN05444277_105177</name>
</gene>
<protein>
    <recommendedName>
        <fullName evidence="4">HEAT repeat-containing protein</fullName>
    </recommendedName>
</protein>
<sequence length="403" mass="45444">MKKIISSLLLCFAFVALIHAQNNEVSYSRLNNVFNLKVKNSAEKLTLTIKGDVKLGDDDKSITSISDEGYIYYRKKGQSLEVEEDGKGNLLYTVNGNKKSTLTAEDKALVEDCVQLLIDYGVDADNRVQRIFAQKGTSGVLSEVERFKSDYVKEMYLSYLLKNQKLSKDEMVTLLNKANQYLSSDYYKAELLDGVMGPFLADEATSNAYLQTVNSISSDYYQSETVKKLLNTSLNEKQYQQVMTIVSNMKSDYYQAEVVKKLLSNNDISDARFAGLMKIAGNMGSDYYKSEIISALLKNKTLNKDRYDKTIAAAQNIKSDYYQYSILSGLIDENITDEAAWSSLIQYAGKIGSDYYQAQMLMKIADKMPDSETLRKQIGDAAKNIKSDYYYGQVMRSLGRRAA</sequence>
<evidence type="ECO:0000313" key="3">
    <source>
        <dbReference type="Proteomes" id="UP000199031"/>
    </source>
</evidence>
<feature type="signal peptide" evidence="1">
    <location>
        <begin position="1"/>
        <end position="20"/>
    </location>
</feature>
<evidence type="ECO:0008006" key="4">
    <source>
        <dbReference type="Google" id="ProtNLM"/>
    </source>
</evidence>
<dbReference type="EMBL" id="FOXQ01000005">
    <property type="protein sequence ID" value="SFQ10740.1"/>
    <property type="molecule type" value="Genomic_DNA"/>
</dbReference>
<feature type="chain" id="PRO_5011561601" description="HEAT repeat-containing protein" evidence="1">
    <location>
        <begin position="21"/>
        <end position="403"/>
    </location>
</feature>
<dbReference type="RefSeq" id="WP_090657991.1">
    <property type="nucleotide sequence ID" value="NZ_FOXQ01000005.1"/>
</dbReference>
<dbReference type="OrthoDB" id="1112654at2"/>
<accession>A0A1I5VTE7</accession>